<dbReference type="AlphaFoldDB" id="A0A1J9QWU8"/>
<dbReference type="VEuPathDB" id="FungiDB:ACJ73_08342"/>
<feature type="compositionally biased region" description="Acidic residues" evidence="1">
    <location>
        <begin position="639"/>
        <end position="658"/>
    </location>
</feature>
<dbReference type="Proteomes" id="UP000242791">
    <property type="component" value="Unassembled WGS sequence"/>
</dbReference>
<keyword evidence="4" id="KW-1185">Reference proteome</keyword>
<feature type="compositionally biased region" description="Polar residues" evidence="1">
    <location>
        <begin position="604"/>
        <end position="615"/>
    </location>
</feature>
<dbReference type="EMBL" id="LGTZ01001938">
    <property type="protein sequence ID" value="OJD20324.1"/>
    <property type="molecule type" value="Genomic_DNA"/>
</dbReference>
<feature type="region of interest" description="Disordered" evidence="1">
    <location>
        <begin position="1013"/>
        <end position="1052"/>
    </location>
</feature>
<dbReference type="Gene3D" id="1.20.1280.50">
    <property type="match status" value="1"/>
</dbReference>
<feature type="compositionally biased region" description="Acidic residues" evidence="1">
    <location>
        <begin position="1029"/>
        <end position="1049"/>
    </location>
</feature>
<evidence type="ECO:0000313" key="4">
    <source>
        <dbReference type="Proteomes" id="UP000242791"/>
    </source>
</evidence>
<evidence type="ECO:0000256" key="1">
    <source>
        <dbReference type="SAM" id="MobiDB-lite"/>
    </source>
</evidence>
<accession>A0A1J9QWU8</accession>
<name>A0A1J9QWU8_9EURO</name>
<dbReference type="SUPFAM" id="SSF81383">
    <property type="entry name" value="F-box domain"/>
    <property type="match status" value="1"/>
</dbReference>
<feature type="compositionally biased region" description="Polar residues" evidence="1">
    <location>
        <begin position="971"/>
        <end position="983"/>
    </location>
</feature>
<dbReference type="STRING" id="1658174.A0A1J9QWU8"/>
<feature type="compositionally biased region" description="Basic and acidic residues" evidence="1">
    <location>
        <begin position="1018"/>
        <end position="1028"/>
    </location>
</feature>
<feature type="region of interest" description="Disordered" evidence="1">
    <location>
        <begin position="474"/>
        <end position="495"/>
    </location>
</feature>
<gene>
    <name evidence="3" type="ORF">ACJ73_08342</name>
</gene>
<protein>
    <recommendedName>
        <fullName evidence="2">F-box domain-containing protein</fullName>
    </recommendedName>
</protein>
<evidence type="ECO:0000259" key="2">
    <source>
        <dbReference type="PROSITE" id="PS50181"/>
    </source>
</evidence>
<feature type="region of interest" description="Disordered" evidence="1">
    <location>
        <begin position="196"/>
        <end position="235"/>
    </location>
</feature>
<dbReference type="Pfam" id="PF12937">
    <property type="entry name" value="F-box-like"/>
    <property type="match status" value="1"/>
</dbReference>
<feature type="compositionally biased region" description="Basic residues" evidence="1">
    <location>
        <begin position="213"/>
        <end position="226"/>
    </location>
</feature>
<proteinExistence type="predicted"/>
<dbReference type="CDD" id="cd22143">
    <property type="entry name" value="F-box_ScMDM30-like"/>
    <property type="match status" value="1"/>
</dbReference>
<organism evidence="3 4">
    <name type="scientific">Blastomyces percursus</name>
    <dbReference type="NCBI Taxonomy" id="1658174"/>
    <lineage>
        <taxon>Eukaryota</taxon>
        <taxon>Fungi</taxon>
        <taxon>Dikarya</taxon>
        <taxon>Ascomycota</taxon>
        <taxon>Pezizomycotina</taxon>
        <taxon>Eurotiomycetes</taxon>
        <taxon>Eurotiomycetidae</taxon>
        <taxon>Onygenales</taxon>
        <taxon>Ajellomycetaceae</taxon>
        <taxon>Blastomyces</taxon>
    </lineage>
</organism>
<dbReference type="PROSITE" id="PS50181">
    <property type="entry name" value="FBOX"/>
    <property type="match status" value="1"/>
</dbReference>
<feature type="region of interest" description="Disordered" evidence="1">
    <location>
        <begin position="538"/>
        <end position="624"/>
    </location>
</feature>
<comment type="caution">
    <text evidence="3">The sequence shown here is derived from an EMBL/GenBank/DDBJ whole genome shotgun (WGS) entry which is preliminary data.</text>
</comment>
<reference evidence="3 4" key="1">
    <citation type="submission" date="2015-08" db="EMBL/GenBank/DDBJ databases">
        <title>Emmonsia species relationships and genome sequence.</title>
        <authorList>
            <person name="Cuomo C.A."/>
            <person name="Schwartz I.S."/>
            <person name="Kenyon C."/>
            <person name="De Hoog G.S."/>
            <person name="Govender N.P."/>
            <person name="Botha A."/>
            <person name="Moreno L."/>
            <person name="De Vries M."/>
            <person name="Munoz J.F."/>
            <person name="Stielow J.B."/>
        </authorList>
    </citation>
    <scope>NUCLEOTIDE SEQUENCE [LARGE SCALE GENOMIC DNA]</scope>
    <source>
        <strain evidence="3 4">EI222</strain>
    </source>
</reference>
<dbReference type="InterPro" id="IPR036047">
    <property type="entry name" value="F-box-like_dom_sf"/>
</dbReference>
<feature type="compositionally biased region" description="Basic residues" evidence="1">
    <location>
        <begin position="474"/>
        <end position="485"/>
    </location>
</feature>
<dbReference type="OrthoDB" id="4200124at2759"/>
<feature type="region of interest" description="Disordered" evidence="1">
    <location>
        <begin position="636"/>
        <end position="658"/>
    </location>
</feature>
<feature type="domain" description="F-box" evidence="2">
    <location>
        <begin position="19"/>
        <end position="64"/>
    </location>
</feature>
<evidence type="ECO:0000313" key="3">
    <source>
        <dbReference type="EMBL" id="OJD20324.1"/>
    </source>
</evidence>
<feature type="region of interest" description="Disordered" evidence="1">
    <location>
        <begin position="964"/>
        <end position="983"/>
    </location>
</feature>
<sequence length="1082" mass="119754">MSSPINGFGPSSYEKQQKKPPILCLPPETLNAIFSYASSLDLVNLSLVSKPFHDLAAAQLYRSLSHVFDERDPTTGQLTLDRLTRVLDTLAISDYNYAAYIKEISLDTVQNNRIDANVASEFQYGSSSGRFLNTLLLGTIKKIVALESFRWNVRVELSPAIFATLGKHTSLQNVHVRLQDGLPTYPSSPMPPLSGPLSFGAPAAASMPPTTNHYHHHGHHHYHHHQPPPPSSSAQNFLANADVKLRKRLNIQKLPHTTRNFSRFSRLKSFAVLDMDTLDYVPEIAECISSSSTTLKTLKLSFSDTLALKARKKAVDPSDADTVQEDDDDGFVNGPLMASPAPPPPPVASQPLFGNHPATNDAGVRLERAAQAKALAQIFGLEKRTAIQQNLEKIADRVISNADKEIQEALGPLQRDVDRMFVEKLSAIVHKLEQSKGASWGSNISLKALQNIERAAAIYLERYETTDVYRKGKKKPFTGQKHSHKAPLAQIPGTQKQGPLFGTSAPLSQTTWGFNQGIHSMKHSGLVYPQSSQFPPSNKSIFYPSQGSYPPGSSLPAPGSMHKSNAVLPGKPANDWKPTGKAFADYSSSPSDAGESIFSKFPESMQNKDPQQPSTLEPEEKEFEDELQDMVDMEHPDEVNNEDGEDQEFIDSGESSAQDEDLVPFLHEKPKLSQSNSFSSHADGDASGESCKGKKPIRASGDSWHTGSPTSILHQETGAMEDTDDAIQAYIRLHHGIPVESLSIYLIPVKPSILCRAVNLSALKHLCLLNVGPQRPFWAMLTKLHKTTPLQLTSIHTDNVTPSFLAFLNGLNYLEELFMVERSNRSKVESFAPKTEVVIEDIKKQVLAKHVTHLKRLMIRNDNDSSWDLDKGSVLLIGRRGLAIKELVVALDSPNFHVLMLNMHGLRSLRVLHILFSQNDSCLGMLREIRLCAIDIVIQSPHLKVEYVAVSYAVKEPRANSVSRLEYHPACSSSPSKIGSKNMHSLYDEDADEDRNGVGNGFGHLPSSIARHASSSLKGKEKEVHFPWESEEEHSYDDDYEDYEDDGVEEGSHGDVTVHDGLKFHDVTGIKVWQKEIWDLKL</sequence>
<feature type="region of interest" description="Disordered" evidence="1">
    <location>
        <begin position="672"/>
        <end position="711"/>
    </location>
</feature>
<dbReference type="InterPro" id="IPR001810">
    <property type="entry name" value="F-box_dom"/>
</dbReference>
<feature type="compositionally biased region" description="Low complexity" evidence="1">
    <location>
        <begin position="543"/>
        <end position="556"/>
    </location>
</feature>